<feature type="non-terminal residue" evidence="2">
    <location>
        <position position="79"/>
    </location>
</feature>
<dbReference type="Gene3D" id="3.30.2010.10">
    <property type="entry name" value="Metalloproteases ('zincins'), catalytic domain"/>
    <property type="match status" value="1"/>
</dbReference>
<dbReference type="Proteomes" id="UP000095751">
    <property type="component" value="Unassembled WGS sequence"/>
</dbReference>
<evidence type="ECO:0000313" key="2">
    <source>
        <dbReference type="EMBL" id="OEU21757.1"/>
    </source>
</evidence>
<gene>
    <name evidence="2" type="ORF">FRACYDRAFT_163708</name>
</gene>
<keyword evidence="3" id="KW-1185">Reference proteome</keyword>
<dbReference type="KEGG" id="fcy:FRACYDRAFT_163708"/>
<dbReference type="InParanoid" id="A0A1E7FUG6"/>
<dbReference type="Pfam" id="PF08325">
    <property type="entry name" value="WLM"/>
    <property type="match status" value="1"/>
</dbReference>
<feature type="domain" description="WLM" evidence="1">
    <location>
        <begin position="1"/>
        <end position="79"/>
    </location>
</feature>
<evidence type="ECO:0000259" key="1">
    <source>
        <dbReference type="PROSITE" id="PS51397"/>
    </source>
</evidence>
<dbReference type="EMBL" id="KV784353">
    <property type="protein sequence ID" value="OEU21757.1"/>
    <property type="molecule type" value="Genomic_DNA"/>
</dbReference>
<organism evidence="2 3">
    <name type="scientific">Fragilariopsis cylindrus CCMP1102</name>
    <dbReference type="NCBI Taxonomy" id="635003"/>
    <lineage>
        <taxon>Eukaryota</taxon>
        <taxon>Sar</taxon>
        <taxon>Stramenopiles</taxon>
        <taxon>Ochrophyta</taxon>
        <taxon>Bacillariophyta</taxon>
        <taxon>Bacillariophyceae</taxon>
        <taxon>Bacillariophycidae</taxon>
        <taxon>Bacillariales</taxon>
        <taxon>Bacillariaceae</taxon>
        <taxon>Fragilariopsis</taxon>
    </lineage>
</organism>
<proteinExistence type="predicted"/>
<dbReference type="AlphaFoldDB" id="A0A1E7FUG6"/>
<feature type="non-terminal residue" evidence="2">
    <location>
        <position position="1"/>
    </location>
</feature>
<dbReference type="PANTHER" id="PTHR47796:SF1">
    <property type="entry name" value="OS08G0500800 PROTEIN"/>
    <property type="match status" value="1"/>
</dbReference>
<name>A0A1E7FUG6_9STRA</name>
<dbReference type="InterPro" id="IPR013536">
    <property type="entry name" value="WLM_dom"/>
</dbReference>
<sequence length="79" mass="9294">PEGKVGESEVCVMGLKQNKGQKILLRLRTDDLKGFRKILSIRKVLFHELAHNIHSDHDNEFYKLMRQIESECNDLDWTK</sequence>
<accession>A0A1E7FUG6</accession>
<reference evidence="2 3" key="1">
    <citation type="submission" date="2016-09" db="EMBL/GenBank/DDBJ databases">
        <title>Extensive genetic diversity and differential bi-allelic expression allows diatom success in the polar Southern Ocean.</title>
        <authorList>
            <consortium name="DOE Joint Genome Institute"/>
            <person name="Mock T."/>
            <person name="Otillar R.P."/>
            <person name="Strauss J."/>
            <person name="Dupont C."/>
            <person name="Frickenhaus S."/>
            <person name="Maumus F."/>
            <person name="Mcmullan M."/>
            <person name="Sanges R."/>
            <person name="Schmutz J."/>
            <person name="Toseland A."/>
            <person name="Valas R."/>
            <person name="Veluchamy A."/>
            <person name="Ward B.J."/>
            <person name="Allen A."/>
            <person name="Barry K."/>
            <person name="Falciatore A."/>
            <person name="Ferrante M."/>
            <person name="Fortunato A.E."/>
            <person name="Gloeckner G."/>
            <person name="Gruber A."/>
            <person name="Hipkin R."/>
            <person name="Janech M."/>
            <person name="Kroth P."/>
            <person name="Leese F."/>
            <person name="Lindquist E."/>
            <person name="Lyon B.R."/>
            <person name="Martin J."/>
            <person name="Mayer C."/>
            <person name="Parker M."/>
            <person name="Quesneville H."/>
            <person name="Raymond J."/>
            <person name="Uhlig C."/>
            <person name="Valentin K.U."/>
            <person name="Worden A.Z."/>
            <person name="Armbrust E.V."/>
            <person name="Bowler C."/>
            <person name="Green B."/>
            <person name="Moulton V."/>
            <person name="Van Oosterhout C."/>
            <person name="Grigoriev I."/>
        </authorList>
    </citation>
    <scope>NUCLEOTIDE SEQUENCE [LARGE SCALE GENOMIC DNA]</scope>
    <source>
        <strain evidence="2 3">CCMP1102</strain>
    </source>
</reference>
<dbReference type="OrthoDB" id="49605at2759"/>
<dbReference type="PROSITE" id="PS51397">
    <property type="entry name" value="WLM"/>
    <property type="match status" value="1"/>
</dbReference>
<evidence type="ECO:0000313" key="3">
    <source>
        <dbReference type="Proteomes" id="UP000095751"/>
    </source>
</evidence>
<protein>
    <recommendedName>
        <fullName evidence="1">WLM domain-containing protein</fullName>
    </recommendedName>
</protein>
<dbReference type="PANTHER" id="PTHR47796">
    <property type="entry name" value="ZINC METALLOPROTEINASE-LIKE PROTEIN"/>
    <property type="match status" value="1"/>
</dbReference>